<comment type="caution">
    <text evidence="5">The sequence shown here is derived from an EMBL/GenBank/DDBJ whole genome shotgun (WGS) entry which is preliminary data.</text>
</comment>
<dbReference type="SUPFAM" id="SSF52540">
    <property type="entry name" value="P-loop containing nucleoside triphosphate hydrolases"/>
    <property type="match status" value="1"/>
</dbReference>
<evidence type="ECO:0000256" key="3">
    <source>
        <dbReference type="SAM" id="MobiDB-lite"/>
    </source>
</evidence>
<sequence length="918" mass="99207">MLVEAMHGDVDHFHDLWLRASSPAGVLDGGGPRIAGRRRELARTRGHLGTGTGLLLVAGEAGMGKTRLVATAAALESGALFVGSGSCLPLSTEVPFLPVADVLRAIHAIDDHTWLTDALGRCPPFVSSSLGRLLPELGEPGDEPQSSDGWLRQRLFTSIEAVLVELHATRPLAVLVEDLHWADSATLDLLEHLLARGTDVPVLGTWRLDDPATTPASRDWFTRVSRLPSVGVLELSPLTRDETQEQLSLLLPGPPDNDLVDRVHRRAQGHPLFIDQLAADPTGVGDMPRLLVDLLDTKLQGLTPTAWAVARALGVADRPLLESQVGAVAELTNDGLVSAERELADRRLLSEPFTSNKVSLRHPLLAETVRRHLFASEAADQHRRIASVLAEGPDPAAAEIATHWQAVGDTTRELEWRIRAAREAEARVATANAAEQWLRVLELWPPGAASAGSPPLRRWPALAAACDALGESDRILEHEIGLLESALEWAPTLRPEEAAELYARVGGNRSFHGDPTGPALMDRAIDLYEHLPPSPGYVRALMERAGTRAERGRVDEAARDLATGVEVSVAIGDRLQGRKLRVMQAGNDFVLGDRAGALARMATLTISDPTTPDPHGDIHAAGFFTDLLLTVGADPDEVEEAARPGLEAARTWHIASFPESILRFNVAEAAWRAGQTARAAAGIDPETDVPVSHDRWLLRLARIRLDAMRGDSTAAVRLTDVDRLPATLHAWCVPHAALVELWCQQPERALARLTAHLDREIAAGETQPDEAIFALTARAAADVAGSTPASGRRRRAEALASSLEERRSTTAELPPDPYSAVDASRHATSATYAAEMDRLADRQTVEAWVRAAREWDKVNRPHDAAYCRWRAAHVALATGRATTAASLLNQAARQAREHAPLLEAIASLRRRSARSPQG</sequence>
<protein>
    <submittedName>
        <fullName evidence="5">AAA family ATPase</fullName>
    </submittedName>
</protein>
<accession>A0ABT4CGD1</accession>
<proteinExistence type="predicted"/>
<evidence type="ECO:0000256" key="1">
    <source>
        <dbReference type="ARBA" id="ARBA00022741"/>
    </source>
</evidence>
<feature type="region of interest" description="Disordered" evidence="3">
    <location>
        <begin position="784"/>
        <end position="824"/>
    </location>
</feature>
<dbReference type="PANTHER" id="PTHR16305:SF28">
    <property type="entry name" value="GUANYLATE CYCLASE DOMAIN-CONTAINING PROTEIN"/>
    <property type="match status" value="1"/>
</dbReference>
<evidence type="ECO:0000313" key="5">
    <source>
        <dbReference type="EMBL" id="MCY4727451.1"/>
    </source>
</evidence>
<evidence type="ECO:0000256" key="2">
    <source>
        <dbReference type="ARBA" id="ARBA00022840"/>
    </source>
</evidence>
<reference evidence="5" key="1">
    <citation type="submission" date="2022-08" db="EMBL/GenBank/DDBJ databases">
        <title>Genome sequencing of Nocardioides sp. STR2.</title>
        <authorList>
            <person name="So Y."/>
        </authorList>
    </citation>
    <scope>NUCLEOTIDE SEQUENCE</scope>
    <source>
        <strain evidence="5">STR2</strain>
    </source>
</reference>
<keyword evidence="6" id="KW-1185">Reference proteome</keyword>
<dbReference type="Proteomes" id="UP001074726">
    <property type="component" value="Unassembled WGS sequence"/>
</dbReference>
<evidence type="ECO:0000259" key="4">
    <source>
        <dbReference type="Pfam" id="PF13191"/>
    </source>
</evidence>
<dbReference type="Pfam" id="PF13191">
    <property type="entry name" value="AAA_16"/>
    <property type="match status" value="1"/>
</dbReference>
<dbReference type="PANTHER" id="PTHR16305">
    <property type="entry name" value="TESTICULAR SOLUBLE ADENYLYL CYCLASE"/>
    <property type="match status" value="1"/>
</dbReference>
<dbReference type="InterPro" id="IPR041664">
    <property type="entry name" value="AAA_16"/>
</dbReference>
<keyword evidence="2" id="KW-0067">ATP-binding</keyword>
<evidence type="ECO:0000313" key="6">
    <source>
        <dbReference type="Proteomes" id="UP001074726"/>
    </source>
</evidence>
<keyword evidence="1" id="KW-0547">Nucleotide-binding</keyword>
<dbReference type="EMBL" id="JAPPUX010000004">
    <property type="protein sequence ID" value="MCY4727451.1"/>
    <property type="molecule type" value="Genomic_DNA"/>
</dbReference>
<name>A0ABT4CGD1_9ACTN</name>
<feature type="domain" description="Orc1-like AAA ATPase" evidence="4">
    <location>
        <begin position="34"/>
        <end position="202"/>
    </location>
</feature>
<dbReference type="InterPro" id="IPR027417">
    <property type="entry name" value="P-loop_NTPase"/>
</dbReference>
<organism evidence="5 6">
    <name type="scientific">Nocardioides pini</name>
    <dbReference type="NCBI Taxonomy" id="2975053"/>
    <lineage>
        <taxon>Bacteria</taxon>
        <taxon>Bacillati</taxon>
        <taxon>Actinomycetota</taxon>
        <taxon>Actinomycetes</taxon>
        <taxon>Propionibacteriales</taxon>
        <taxon>Nocardioidaceae</taxon>
        <taxon>Nocardioides</taxon>
    </lineage>
</organism>
<gene>
    <name evidence="5" type="ORF">NYO98_14280</name>
</gene>